<feature type="transmembrane region" description="Helical" evidence="1">
    <location>
        <begin position="89"/>
        <end position="109"/>
    </location>
</feature>
<proteinExistence type="predicted"/>
<dbReference type="Proteomes" id="UP000553193">
    <property type="component" value="Unassembled WGS sequence"/>
</dbReference>
<dbReference type="EMBL" id="JACIDJ010000001">
    <property type="protein sequence ID" value="MBB3897698.1"/>
    <property type="molecule type" value="Genomic_DNA"/>
</dbReference>
<gene>
    <name evidence="2" type="ORF">GGQ83_001124</name>
</gene>
<feature type="transmembrane region" description="Helical" evidence="1">
    <location>
        <begin position="115"/>
        <end position="134"/>
    </location>
</feature>
<keyword evidence="3" id="KW-1185">Reference proteome</keyword>
<feature type="transmembrane region" description="Helical" evidence="1">
    <location>
        <begin position="12"/>
        <end position="39"/>
    </location>
</feature>
<keyword evidence="1" id="KW-1133">Transmembrane helix</keyword>
<comment type="caution">
    <text evidence="2">The sequence shown here is derived from an EMBL/GenBank/DDBJ whole genome shotgun (WGS) entry which is preliminary data.</text>
</comment>
<accession>A0A840A6P6</accession>
<protein>
    <submittedName>
        <fullName evidence="2">Uncharacterized protein</fullName>
    </submittedName>
</protein>
<dbReference type="RefSeq" id="WP_184382692.1">
    <property type="nucleotide sequence ID" value="NZ_JACIDJ010000001.1"/>
</dbReference>
<evidence type="ECO:0000256" key="1">
    <source>
        <dbReference type="SAM" id="Phobius"/>
    </source>
</evidence>
<organism evidence="2 3">
    <name type="scientific">Roseococcus suduntuyensis</name>
    <dbReference type="NCBI Taxonomy" id="455361"/>
    <lineage>
        <taxon>Bacteria</taxon>
        <taxon>Pseudomonadati</taxon>
        <taxon>Pseudomonadota</taxon>
        <taxon>Alphaproteobacteria</taxon>
        <taxon>Acetobacterales</taxon>
        <taxon>Roseomonadaceae</taxon>
        <taxon>Roseococcus</taxon>
    </lineage>
</organism>
<reference evidence="2 3" key="1">
    <citation type="submission" date="2020-08" db="EMBL/GenBank/DDBJ databases">
        <title>Genomic Encyclopedia of Type Strains, Phase IV (KMG-IV): sequencing the most valuable type-strain genomes for metagenomic binning, comparative biology and taxonomic classification.</title>
        <authorList>
            <person name="Goeker M."/>
        </authorList>
    </citation>
    <scope>NUCLEOTIDE SEQUENCE [LARGE SCALE GENOMIC DNA]</scope>
    <source>
        <strain evidence="2 3">DSM 19979</strain>
    </source>
</reference>
<keyword evidence="1" id="KW-0472">Membrane</keyword>
<dbReference type="AlphaFoldDB" id="A0A840A6P6"/>
<keyword evidence="1" id="KW-0812">Transmembrane</keyword>
<name>A0A840A6P6_9PROT</name>
<evidence type="ECO:0000313" key="3">
    <source>
        <dbReference type="Proteomes" id="UP000553193"/>
    </source>
</evidence>
<sequence length="142" mass="14361">MFIDRAVGIGWGRLLMGLVAASVVATLAFPLLILLAMGLTEGKWSALGAPGDVLPGMLVLLPVSFAMTLAAGLPVHLALAALRRQGWPAYALGGTLAGGGLMFFLGGGGHALDPVQLLGAALGLAAGLGFRAVWRPVPPREG</sequence>
<feature type="transmembrane region" description="Helical" evidence="1">
    <location>
        <begin position="59"/>
        <end position="82"/>
    </location>
</feature>
<evidence type="ECO:0000313" key="2">
    <source>
        <dbReference type="EMBL" id="MBB3897698.1"/>
    </source>
</evidence>